<dbReference type="Proteomes" id="UP000054282">
    <property type="component" value="Unassembled WGS sequence"/>
</dbReference>
<dbReference type="KEGG" id="pfd:PFDG_04734"/>
<reference evidence="3" key="1">
    <citation type="submission" date="2006-09" db="EMBL/GenBank/DDBJ databases">
        <title>Annotation of Plasmodium falciparum Dd2.</title>
        <authorList>
            <consortium name="The Broad Institute Genome Sequencing Platform"/>
            <person name="Volkman S.K."/>
            <person name="Neafsey D.E."/>
            <person name="Dash A.P."/>
            <person name="Chitnis C.E."/>
            <person name="Hartl D.L."/>
            <person name="Young S.K."/>
            <person name="Zeng Q."/>
            <person name="Koehrsen M."/>
            <person name="Alvarado L."/>
            <person name="Berlin A."/>
            <person name="Borenstein D."/>
            <person name="Chapman S.B."/>
            <person name="Chen Z."/>
            <person name="Engels R."/>
            <person name="Freedman E."/>
            <person name="Gellesch M."/>
            <person name="Goldberg J."/>
            <person name="Griggs A."/>
            <person name="Gujja S."/>
            <person name="Heilman E.R."/>
            <person name="Heiman D.I."/>
            <person name="Howarth C."/>
            <person name="Jen D."/>
            <person name="Larson L."/>
            <person name="Mehta T."/>
            <person name="Neiman D."/>
            <person name="Park D."/>
            <person name="Pearson M."/>
            <person name="Roberts A."/>
            <person name="Saif S."/>
            <person name="Shea T."/>
            <person name="Shenoy N."/>
            <person name="Sisk P."/>
            <person name="Stolte C."/>
            <person name="Sykes S."/>
            <person name="Walk T."/>
            <person name="White J."/>
            <person name="Yandava C."/>
            <person name="Haas B."/>
            <person name="Henn M.R."/>
            <person name="Nusbaum C."/>
            <person name="Birren B."/>
        </authorList>
    </citation>
    <scope>NUCLEOTIDE SEQUENCE [LARGE SCALE GENOMIC DNA]</scope>
</reference>
<name>A0A0L7M8P0_PLAF4</name>
<gene>
    <name evidence="2" type="ORF">PFDG_04734</name>
</gene>
<evidence type="ECO:0000313" key="3">
    <source>
        <dbReference type="Proteomes" id="UP000054282"/>
    </source>
</evidence>
<keyword evidence="1" id="KW-0472">Membrane</keyword>
<feature type="transmembrane region" description="Helical" evidence="1">
    <location>
        <begin position="7"/>
        <end position="24"/>
    </location>
</feature>
<organism evidence="2 3">
    <name type="scientific">Plasmodium falciparum (isolate Dd2)</name>
    <dbReference type="NCBI Taxonomy" id="57267"/>
    <lineage>
        <taxon>Eukaryota</taxon>
        <taxon>Sar</taxon>
        <taxon>Alveolata</taxon>
        <taxon>Apicomplexa</taxon>
        <taxon>Aconoidasida</taxon>
        <taxon>Haemosporida</taxon>
        <taxon>Plasmodiidae</taxon>
        <taxon>Plasmodium</taxon>
        <taxon>Plasmodium (Laverania)</taxon>
    </lineage>
</organism>
<proteinExistence type="predicted"/>
<dbReference type="AlphaFoldDB" id="A0A0L7M8P0"/>
<keyword evidence="1" id="KW-0812">Transmembrane</keyword>
<accession>A0A0L7M8P0</accession>
<evidence type="ECO:0000313" key="2">
    <source>
        <dbReference type="EMBL" id="KOB89186.1"/>
    </source>
</evidence>
<sequence>MRIIMRIIIIIVVIAIYQTNYYIANISRTQNLMTFLIFLLIGLVKNQAAKKNLVSPFLN</sequence>
<evidence type="ECO:0000256" key="1">
    <source>
        <dbReference type="SAM" id="Phobius"/>
    </source>
</evidence>
<reference evidence="3" key="2">
    <citation type="submission" date="2006-09" db="EMBL/GenBank/DDBJ databases">
        <title>The genome sequence of Plasmodium falciparum Dd2.</title>
        <authorList>
            <consortium name="The Broad Institute Genome Sequencing Platform"/>
            <person name="Birren B."/>
            <person name="Lander E."/>
            <person name="Galagan J."/>
            <person name="Nusbaum C."/>
            <person name="Devon K."/>
            <person name="Henn M."/>
            <person name="Jaffe D."/>
            <person name="Butler J."/>
            <person name="Alvarez P."/>
            <person name="Gnerre S."/>
            <person name="Grabherr M."/>
            <person name="Kleber M."/>
            <person name="Mauceli E."/>
            <person name="Brockman W."/>
            <person name="MacCallum I.A."/>
            <person name="Rounsley S."/>
            <person name="Young S."/>
            <person name="LaButti K."/>
            <person name="Pushparaj V."/>
            <person name="DeCaprio D."/>
            <person name="Crawford M."/>
            <person name="Koehrsen M."/>
            <person name="Engels R."/>
            <person name="Montgomery P."/>
            <person name="Pearson M."/>
            <person name="Howarth C."/>
            <person name="Larson L."/>
            <person name="Luoma S."/>
            <person name="White J."/>
            <person name="Kodira C."/>
            <person name="Zeng Q."/>
            <person name="O'Leary S."/>
            <person name="Yandava C."/>
            <person name="Alvarado L."/>
            <person name="Wirth D."/>
            <person name="Volkman S."/>
            <person name="Hartl D."/>
        </authorList>
    </citation>
    <scope>NUCLEOTIDE SEQUENCE [LARGE SCALE GENOMIC DNA]</scope>
</reference>
<protein>
    <submittedName>
        <fullName evidence="2">Uncharacterized protein</fullName>
    </submittedName>
</protein>
<dbReference type="EMBL" id="GG701970">
    <property type="protein sequence ID" value="KOB89186.1"/>
    <property type="molecule type" value="Genomic_DNA"/>
</dbReference>
<keyword evidence="1" id="KW-1133">Transmembrane helix</keyword>